<evidence type="ECO:0000256" key="1">
    <source>
        <dbReference type="SAM" id="MobiDB-lite"/>
    </source>
</evidence>
<dbReference type="Gene3D" id="1.20.58.2220">
    <property type="entry name" value="Formin, FH2 domain"/>
    <property type="match status" value="1"/>
</dbReference>
<feature type="compositionally biased region" description="Pro residues" evidence="1">
    <location>
        <begin position="148"/>
        <end position="163"/>
    </location>
</feature>
<protein>
    <submittedName>
        <fullName evidence="3">FH2 domain-containing protein</fullName>
    </submittedName>
</protein>
<accession>A0A183I6R1</accession>
<dbReference type="AlphaFoldDB" id="A0A183I6R1"/>
<dbReference type="InterPro" id="IPR042201">
    <property type="entry name" value="FH2_Formin_sf"/>
</dbReference>
<feature type="domain" description="FH2" evidence="2">
    <location>
        <begin position="185"/>
        <end position="284"/>
    </location>
</feature>
<dbReference type="PROSITE" id="PS51444">
    <property type="entry name" value="FH2"/>
    <property type="match status" value="1"/>
</dbReference>
<dbReference type="STRING" id="387005.A0A183I6R1"/>
<evidence type="ECO:0000313" key="3">
    <source>
        <dbReference type="WBParaSite" id="OFLC_0001543401-mRNA-1"/>
    </source>
</evidence>
<evidence type="ECO:0000259" key="2">
    <source>
        <dbReference type="PROSITE" id="PS51444"/>
    </source>
</evidence>
<dbReference type="InterPro" id="IPR015425">
    <property type="entry name" value="FH2_Formin"/>
</dbReference>
<organism evidence="3">
    <name type="scientific">Onchocerca flexuosa</name>
    <dbReference type="NCBI Taxonomy" id="387005"/>
    <lineage>
        <taxon>Eukaryota</taxon>
        <taxon>Metazoa</taxon>
        <taxon>Ecdysozoa</taxon>
        <taxon>Nematoda</taxon>
        <taxon>Chromadorea</taxon>
        <taxon>Rhabditida</taxon>
        <taxon>Spirurina</taxon>
        <taxon>Spiruromorpha</taxon>
        <taxon>Filarioidea</taxon>
        <taxon>Onchocercidae</taxon>
        <taxon>Onchocerca</taxon>
    </lineage>
</organism>
<feature type="region of interest" description="Disordered" evidence="1">
    <location>
        <begin position="141"/>
        <end position="166"/>
    </location>
</feature>
<name>A0A183I6R1_9BILA</name>
<reference evidence="3" key="1">
    <citation type="submission" date="2016-06" db="UniProtKB">
        <authorList>
            <consortium name="WormBaseParasite"/>
        </authorList>
    </citation>
    <scope>IDENTIFICATION</scope>
</reference>
<proteinExistence type="predicted"/>
<sequence>LDILELIGRIQPSDTRLRGVLDYLQRGHLKNKEVQTETMKKDDSSCDNTPCQNITRSTNVEDHLVLNKSSPVLQTIRRPRSTSRMKRCRENRKIEMANIPYIDDDIPAVSSNIKLDGKNEGKSYNLERSPKSAHCQLPIEKQSTGKPPIAPIPPPPPLPPPTPEFLNPTLLKQVPITEPSVVVKSVSVYKKKCATNTIAWEAVKPEMVVTRSTIWSDQSGMDAEFNQRERERLEKVFERVLPSSSRIIATQKQTQNTNVRKKGAVEVGGLTEKRALNLGIVLAR</sequence>
<dbReference type="WBParaSite" id="OFLC_0001543401-mRNA-1">
    <property type="protein sequence ID" value="OFLC_0001543401-mRNA-1"/>
    <property type="gene ID" value="OFLC_0001543401"/>
</dbReference>
<dbReference type="SUPFAM" id="SSF101447">
    <property type="entry name" value="Formin homology 2 domain (FH2 domain)"/>
    <property type="match status" value="1"/>
</dbReference>